<dbReference type="Proteomes" id="UP000634660">
    <property type="component" value="Unassembled WGS sequence"/>
</dbReference>
<protein>
    <submittedName>
        <fullName evidence="1">Uncharacterized protein</fullName>
    </submittedName>
</protein>
<reference evidence="1" key="1">
    <citation type="journal article" date="2014" name="Int. J. Syst. Evol. Microbiol.">
        <title>Complete genome sequence of Corynebacterium casei LMG S-19264T (=DSM 44701T), isolated from a smear-ripened cheese.</title>
        <authorList>
            <consortium name="US DOE Joint Genome Institute (JGI-PGF)"/>
            <person name="Walter F."/>
            <person name="Albersmeier A."/>
            <person name="Kalinowski J."/>
            <person name="Ruckert C."/>
        </authorList>
    </citation>
    <scope>NUCLEOTIDE SEQUENCE</scope>
    <source>
        <strain evidence="1">JCM 4834</strain>
    </source>
</reference>
<evidence type="ECO:0000313" key="1">
    <source>
        <dbReference type="EMBL" id="GGZ98261.1"/>
    </source>
</evidence>
<name>A0A918VH11_9ACTN</name>
<gene>
    <name evidence="1" type="ORF">GCM10010371_67520</name>
</gene>
<reference evidence="1" key="2">
    <citation type="submission" date="2020-09" db="EMBL/GenBank/DDBJ databases">
        <authorList>
            <person name="Sun Q."/>
            <person name="Ohkuma M."/>
        </authorList>
    </citation>
    <scope>NUCLEOTIDE SEQUENCE</scope>
    <source>
        <strain evidence="1">JCM 4834</strain>
    </source>
</reference>
<proteinExistence type="predicted"/>
<comment type="caution">
    <text evidence="1">The sequence shown here is derived from an EMBL/GenBank/DDBJ whole genome shotgun (WGS) entry which is preliminary data.</text>
</comment>
<accession>A0A918VH11</accession>
<sequence>MCLASPGGPADRGCLVSVSAVKSKGMPIQVFGVLSSLWSPPVRIEVCVSAIARDGLSFPASVSGAVWCGRGGRAKDTTEIAPPAS</sequence>
<organism evidence="1 2">
    <name type="scientific">Streptomyces subrutilus</name>
    <dbReference type="NCBI Taxonomy" id="36818"/>
    <lineage>
        <taxon>Bacteria</taxon>
        <taxon>Bacillati</taxon>
        <taxon>Actinomycetota</taxon>
        <taxon>Actinomycetes</taxon>
        <taxon>Kitasatosporales</taxon>
        <taxon>Streptomycetaceae</taxon>
        <taxon>Streptomyces</taxon>
    </lineage>
</organism>
<evidence type="ECO:0000313" key="2">
    <source>
        <dbReference type="Proteomes" id="UP000634660"/>
    </source>
</evidence>
<dbReference type="EMBL" id="BMVX01000047">
    <property type="protein sequence ID" value="GGZ98261.1"/>
    <property type="molecule type" value="Genomic_DNA"/>
</dbReference>
<dbReference type="AlphaFoldDB" id="A0A918VH11"/>